<comment type="similarity">
    <text evidence="2">Belongs to the ROK (NagC/XylR) family.</text>
</comment>
<comment type="function">
    <text evidence="1">Transcriptional repressor of xylose-utilizing enzymes.</text>
</comment>
<dbReference type="Gene3D" id="1.10.10.10">
    <property type="entry name" value="Winged helix-like DNA-binding domain superfamily/Winged helix DNA-binding domain"/>
    <property type="match status" value="1"/>
</dbReference>
<feature type="domain" description="HTH marR-type" evidence="4">
    <location>
        <begin position="19"/>
        <end position="60"/>
    </location>
</feature>
<evidence type="ECO:0000259" key="4">
    <source>
        <dbReference type="Pfam" id="PF01047"/>
    </source>
</evidence>
<dbReference type="InterPro" id="IPR036390">
    <property type="entry name" value="WH_DNA-bd_sf"/>
</dbReference>
<dbReference type="InterPro" id="IPR043129">
    <property type="entry name" value="ATPase_NBD"/>
</dbReference>
<dbReference type="PANTHER" id="PTHR18964">
    <property type="entry name" value="ROK (REPRESSOR, ORF, KINASE) FAMILY"/>
    <property type="match status" value="1"/>
</dbReference>
<evidence type="ECO:0000256" key="3">
    <source>
        <dbReference type="ARBA" id="ARBA00022629"/>
    </source>
</evidence>
<gene>
    <name evidence="5" type="ORF">Thert_03028</name>
</gene>
<name>A0A223I257_THETR</name>
<dbReference type="AlphaFoldDB" id="A0A223I257"/>
<dbReference type="Pfam" id="PF01047">
    <property type="entry name" value="MarR"/>
    <property type="match status" value="1"/>
</dbReference>
<organism evidence="5 6">
    <name type="scientific">Thermoanaerobacterium thermosaccharolyticum</name>
    <name type="common">Clostridium thermosaccharolyticum</name>
    <dbReference type="NCBI Taxonomy" id="1517"/>
    <lineage>
        <taxon>Bacteria</taxon>
        <taxon>Bacillati</taxon>
        <taxon>Bacillota</taxon>
        <taxon>Clostridia</taxon>
        <taxon>Thermoanaerobacterales</taxon>
        <taxon>Thermoanaerobacteraceae</taxon>
        <taxon>Thermoanaerobacterium</taxon>
    </lineage>
</organism>
<sequence length="382" mass="42156">MTQYRKGTNYLIKNINTANILDVIKKMQPISRIKISKVLNMSKSTVSGIVDELIKEGLVSEEGYGKTTSAGRKPIELTFNPNAKFSIGIDIESTNTIGVLTNLEGKIIKKIKRPTGVKDEAFDNAVDIIRELLDCQKEITGIGVGAPGITNIEKGTVYAPGLSWVDFNLLPKLKEVFDYDIFIDNSVNYAALGERWIGSCKDVNNFVLVTIGNGIGSGIYINGKLVRGHKYSAGEVGYMAIGRDILNKKYFYEDYGYFESKASLLGLVSSLKNLSNGKFNTMEDFINGYLAKDEICIRAFNEFIENLSMGFTNIISILNPELIVIAGDVINLGINIVENLKRLIDKMIPFDVKIIYTKLNEDAAAIGASADVLLKTNYLILI</sequence>
<dbReference type="RefSeq" id="WP_094397922.1">
    <property type="nucleotide sequence ID" value="NZ_CP016893.1"/>
</dbReference>
<dbReference type="InterPro" id="IPR036388">
    <property type="entry name" value="WH-like_DNA-bd_sf"/>
</dbReference>
<dbReference type="GO" id="GO:0042732">
    <property type="term" value="P:D-xylose metabolic process"/>
    <property type="evidence" value="ECO:0007669"/>
    <property type="project" value="UniProtKB-KW"/>
</dbReference>
<dbReference type="SUPFAM" id="SSF46785">
    <property type="entry name" value="Winged helix' DNA-binding domain"/>
    <property type="match status" value="1"/>
</dbReference>
<evidence type="ECO:0000313" key="5">
    <source>
        <dbReference type="EMBL" id="AST58811.1"/>
    </source>
</evidence>
<dbReference type="Gene3D" id="3.30.420.40">
    <property type="match status" value="2"/>
</dbReference>
<keyword evidence="3" id="KW-0859">Xylose metabolism</keyword>
<dbReference type="EMBL" id="CP016893">
    <property type="protein sequence ID" value="AST58811.1"/>
    <property type="molecule type" value="Genomic_DNA"/>
</dbReference>
<evidence type="ECO:0000313" key="6">
    <source>
        <dbReference type="Proteomes" id="UP000214975"/>
    </source>
</evidence>
<dbReference type="SUPFAM" id="SSF53067">
    <property type="entry name" value="Actin-like ATPase domain"/>
    <property type="match status" value="1"/>
</dbReference>
<protein>
    <submittedName>
        <fullName evidence="5">ROK family protein</fullName>
    </submittedName>
</protein>
<dbReference type="InterPro" id="IPR000600">
    <property type="entry name" value="ROK"/>
</dbReference>
<proteinExistence type="inferred from homology"/>
<evidence type="ECO:0000256" key="1">
    <source>
        <dbReference type="ARBA" id="ARBA00002486"/>
    </source>
</evidence>
<evidence type="ECO:0000256" key="2">
    <source>
        <dbReference type="ARBA" id="ARBA00006479"/>
    </source>
</evidence>
<dbReference type="Pfam" id="PF00480">
    <property type="entry name" value="ROK"/>
    <property type="match status" value="1"/>
</dbReference>
<dbReference type="InterPro" id="IPR000835">
    <property type="entry name" value="HTH_MarR-typ"/>
</dbReference>
<dbReference type="Proteomes" id="UP000214975">
    <property type="component" value="Chromosome"/>
</dbReference>
<reference evidence="5 6" key="1">
    <citation type="submission" date="2016-08" db="EMBL/GenBank/DDBJ databases">
        <title>A novel genetic cassette of butanologenic Thermoanaerobacterium thermosaccharolyticum that directly convert cellulose to butanol.</title>
        <authorList>
            <person name="Li T."/>
            <person name="He J."/>
        </authorList>
    </citation>
    <scope>NUCLEOTIDE SEQUENCE [LARGE SCALE GENOMIC DNA]</scope>
    <source>
        <strain evidence="5 6">TG57</strain>
    </source>
</reference>
<accession>A0A223I257</accession>
<dbReference type="GO" id="GO:0003700">
    <property type="term" value="F:DNA-binding transcription factor activity"/>
    <property type="evidence" value="ECO:0007669"/>
    <property type="project" value="InterPro"/>
</dbReference>
<dbReference type="PANTHER" id="PTHR18964:SF149">
    <property type="entry name" value="BIFUNCTIONAL UDP-N-ACETYLGLUCOSAMINE 2-EPIMERASE_N-ACETYLMANNOSAMINE KINASE"/>
    <property type="match status" value="1"/>
</dbReference>
<keyword evidence="3" id="KW-0119">Carbohydrate metabolism</keyword>